<dbReference type="RefSeq" id="WP_022217491.1">
    <property type="nucleotide sequence ID" value="NZ_BLYL01000009.1"/>
</dbReference>
<keyword evidence="1" id="KW-0472">Membrane</keyword>
<comment type="caution">
    <text evidence="2">The sequence shown here is derived from an EMBL/GenBank/DDBJ whole genome shotgun (WGS) entry which is preliminary data.</text>
</comment>
<reference evidence="2" key="1">
    <citation type="submission" date="2020-06" db="EMBL/GenBank/DDBJ databases">
        <title>Characterization of fructooligosaccharide metabolism and fructooligosaccharide-degrading enzymes in human commensal butyrate producers.</title>
        <authorList>
            <person name="Tanno H."/>
            <person name="Fujii T."/>
            <person name="Hirano K."/>
            <person name="Maeno S."/>
            <person name="Tonozuka T."/>
            <person name="Sakamoto M."/>
            <person name="Ohkuma M."/>
            <person name="Tochio T."/>
            <person name="Endo A."/>
        </authorList>
    </citation>
    <scope>NUCLEOTIDE SEQUENCE</scope>
    <source>
        <strain evidence="2">JCM 31265</strain>
    </source>
</reference>
<feature type="transmembrane region" description="Helical" evidence="1">
    <location>
        <begin position="12"/>
        <end position="32"/>
    </location>
</feature>
<evidence type="ECO:0000313" key="3">
    <source>
        <dbReference type="Proteomes" id="UP000660047"/>
    </source>
</evidence>
<name>A0AAI9K552_9FIRM</name>
<sequence length="213" mass="22987">MRNNRDKGAIVVEASIALPVYVFVIFTILSIVNICYAQAKVQVALNSAVRQFSEMTYVAYAGGIAETGSPTGGKSSATAQQISTELNDAMKEWGVNNSTLSEMSEMIGQTSLSGIISNTVSTLAIKNLFEREFKLSKNGSSSGLAKWLKMDGEPTVHAVVTGNDVLVAGVYYEVNVIKLLNVDVKFQFHSGTISYLWTNGRRSNTGIGSKKDE</sequence>
<dbReference type="AlphaFoldDB" id="A0AAI9K552"/>
<proteinExistence type="predicted"/>
<accession>A0AAI9K552</accession>
<keyword evidence="1" id="KW-1133">Transmembrane helix</keyword>
<dbReference type="EMBL" id="BLYL01000009">
    <property type="protein sequence ID" value="GFO94677.1"/>
    <property type="molecule type" value="Genomic_DNA"/>
</dbReference>
<protein>
    <submittedName>
        <fullName evidence="2">Uncharacterized protein</fullName>
    </submittedName>
</protein>
<evidence type="ECO:0000256" key="1">
    <source>
        <dbReference type="SAM" id="Phobius"/>
    </source>
</evidence>
<evidence type="ECO:0000313" key="2">
    <source>
        <dbReference type="EMBL" id="GFO94677.1"/>
    </source>
</evidence>
<dbReference type="Proteomes" id="UP000660047">
    <property type="component" value="Unassembled WGS sequence"/>
</dbReference>
<organism evidence="2 3">
    <name type="scientific">Coprococcus eutactus</name>
    <dbReference type="NCBI Taxonomy" id="33043"/>
    <lineage>
        <taxon>Bacteria</taxon>
        <taxon>Bacillati</taxon>
        <taxon>Bacillota</taxon>
        <taxon>Clostridia</taxon>
        <taxon>Lachnospirales</taxon>
        <taxon>Lachnospiraceae</taxon>
        <taxon>Coprococcus</taxon>
    </lineage>
</organism>
<gene>
    <name evidence="2" type="ORF">COEU31_17230</name>
</gene>
<keyword evidence="1" id="KW-0812">Transmembrane</keyword>